<dbReference type="EMBL" id="QKWH01000001">
    <property type="protein sequence ID" value="PZR55321.1"/>
    <property type="molecule type" value="Genomic_DNA"/>
</dbReference>
<dbReference type="GO" id="GO:0005886">
    <property type="term" value="C:plasma membrane"/>
    <property type="evidence" value="ECO:0007669"/>
    <property type="project" value="UniProtKB-SubCell"/>
</dbReference>
<evidence type="ECO:0000256" key="6">
    <source>
        <dbReference type="SAM" id="MobiDB-lite"/>
    </source>
</evidence>
<sequence length="355" mass="36040">MAAAAACRRPPRRREERVVTSLDTTPRQVPALGAPTLAERVARVPTPIWVAYGLTAACLLLLGLSTSNGFDPDRLLRILSNAAPLGVVAIAQTLVIINRGLDLSVGPVMNTAAILTASLSAASGASLATTLPVVILVGAGIGLVNGVMLAFTRIPPLLGTLAMATVVQGVNALVTRGQPRGVVPGELRQLADGRVLGLPFSASLLVWLGLLVVVGLVLTTTVAGRQFKAVGANPRAAWLSGVPVRSHTLTAYVASGALAAVAGVLLIAYSGSPSLTAGDSYALNSVVAAVIGGASLAGGHGGMTGTFAGVAVLAFLTTVLNSYNIPSPVQLVVNGVVLILMLLVNSRLAERKGRR</sequence>
<evidence type="ECO:0000256" key="7">
    <source>
        <dbReference type="SAM" id="Phobius"/>
    </source>
</evidence>
<evidence type="ECO:0000256" key="1">
    <source>
        <dbReference type="ARBA" id="ARBA00004651"/>
    </source>
</evidence>
<feature type="transmembrane region" description="Helical" evidence="7">
    <location>
        <begin position="249"/>
        <end position="269"/>
    </location>
</feature>
<dbReference type="PANTHER" id="PTHR32196:SF72">
    <property type="entry name" value="RIBOSE IMPORT PERMEASE PROTEIN RBSC"/>
    <property type="match status" value="1"/>
</dbReference>
<evidence type="ECO:0000313" key="8">
    <source>
        <dbReference type="EMBL" id="PZR55321.1"/>
    </source>
</evidence>
<dbReference type="CDD" id="cd06579">
    <property type="entry name" value="TM_PBP1_transp_AraH_like"/>
    <property type="match status" value="1"/>
</dbReference>
<keyword evidence="2" id="KW-1003">Cell membrane</keyword>
<evidence type="ECO:0000256" key="5">
    <source>
        <dbReference type="ARBA" id="ARBA00023136"/>
    </source>
</evidence>
<feature type="region of interest" description="Disordered" evidence="6">
    <location>
        <begin position="1"/>
        <end position="20"/>
    </location>
</feature>
<dbReference type="Pfam" id="PF02653">
    <property type="entry name" value="BPD_transp_2"/>
    <property type="match status" value="1"/>
</dbReference>
<keyword evidence="5 7" id="KW-0472">Membrane</keyword>
<feature type="transmembrane region" description="Helical" evidence="7">
    <location>
        <begin position="156"/>
        <end position="175"/>
    </location>
</feature>
<keyword evidence="3 7" id="KW-0812">Transmembrane</keyword>
<comment type="caution">
    <text evidence="8">The sequence shown here is derived from an EMBL/GenBank/DDBJ whole genome shotgun (WGS) entry which is preliminary data.</text>
</comment>
<feature type="transmembrane region" description="Helical" evidence="7">
    <location>
        <begin position="78"/>
        <end position="97"/>
    </location>
</feature>
<reference evidence="8 9" key="1">
    <citation type="submission" date="2018-06" db="EMBL/GenBank/DDBJ databases">
        <title>Whole genome sequencing of a novel hydrocarbon degrading bacterial strain, PW21 isolated from oil contaminated produced water sample.</title>
        <authorList>
            <person name="Nagkirti P."/>
            <person name="Shaikh A."/>
            <person name="Gowdaman V."/>
            <person name="Engineer A.E."/>
            <person name="Dagar S."/>
            <person name="Dhakephalkar P.K."/>
        </authorList>
    </citation>
    <scope>NUCLEOTIDE SEQUENCE [LARGE SCALE GENOMIC DNA]</scope>
    <source>
        <strain evidence="8 9">PW21</strain>
    </source>
</reference>
<feature type="transmembrane region" description="Helical" evidence="7">
    <location>
        <begin position="281"/>
        <end position="299"/>
    </location>
</feature>
<dbReference type="Proteomes" id="UP000248783">
    <property type="component" value="Unassembled WGS sequence"/>
</dbReference>
<evidence type="ECO:0000256" key="3">
    <source>
        <dbReference type="ARBA" id="ARBA00022692"/>
    </source>
</evidence>
<name>A0A2W5YJH4_9MICO</name>
<gene>
    <name evidence="8" type="ORF">DNL40_02820</name>
</gene>
<organism evidence="8 9">
    <name type="scientific">Xylanimonas oleitrophica</name>
    <dbReference type="NCBI Taxonomy" id="2607479"/>
    <lineage>
        <taxon>Bacteria</taxon>
        <taxon>Bacillati</taxon>
        <taxon>Actinomycetota</taxon>
        <taxon>Actinomycetes</taxon>
        <taxon>Micrococcales</taxon>
        <taxon>Promicromonosporaceae</taxon>
        <taxon>Xylanimonas</taxon>
    </lineage>
</organism>
<protein>
    <submittedName>
        <fullName evidence="8">ABC transporter permease</fullName>
    </submittedName>
</protein>
<feature type="transmembrane region" description="Helical" evidence="7">
    <location>
        <begin position="195"/>
        <end position="218"/>
    </location>
</feature>
<keyword evidence="4 7" id="KW-1133">Transmembrane helix</keyword>
<feature type="transmembrane region" description="Helical" evidence="7">
    <location>
        <begin position="48"/>
        <end position="66"/>
    </location>
</feature>
<proteinExistence type="predicted"/>
<dbReference type="GO" id="GO:0022857">
    <property type="term" value="F:transmembrane transporter activity"/>
    <property type="evidence" value="ECO:0007669"/>
    <property type="project" value="InterPro"/>
</dbReference>
<dbReference type="InterPro" id="IPR001851">
    <property type="entry name" value="ABC_transp_permease"/>
</dbReference>
<keyword evidence="9" id="KW-1185">Reference proteome</keyword>
<comment type="subcellular location">
    <subcellularLocation>
        <location evidence="1">Cell membrane</location>
        <topology evidence="1">Multi-pass membrane protein</topology>
    </subcellularLocation>
</comment>
<accession>A0A2W5YJH4</accession>
<feature type="transmembrane region" description="Helical" evidence="7">
    <location>
        <begin position="117"/>
        <end position="144"/>
    </location>
</feature>
<evidence type="ECO:0000256" key="2">
    <source>
        <dbReference type="ARBA" id="ARBA00022475"/>
    </source>
</evidence>
<feature type="transmembrane region" description="Helical" evidence="7">
    <location>
        <begin position="331"/>
        <end position="349"/>
    </location>
</feature>
<dbReference type="AlphaFoldDB" id="A0A2W5YJH4"/>
<dbReference type="PANTHER" id="PTHR32196">
    <property type="entry name" value="ABC TRANSPORTER PERMEASE PROTEIN YPHD-RELATED-RELATED"/>
    <property type="match status" value="1"/>
</dbReference>
<evidence type="ECO:0000313" key="9">
    <source>
        <dbReference type="Proteomes" id="UP000248783"/>
    </source>
</evidence>
<evidence type="ECO:0000256" key="4">
    <source>
        <dbReference type="ARBA" id="ARBA00022989"/>
    </source>
</evidence>